<evidence type="ECO:0000313" key="4">
    <source>
        <dbReference type="Proteomes" id="UP001601444"/>
    </source>
</evidence>
<dbReference type="NCBIfam" id="TIGR00026">
    <property type="entry name" value="hi_GC_TIGR00026"/>
    <property type="match status" value="1"/>
</dbReference>
<dbReference type="InterPro" id="IPR012349">
    <property type="entry name" value="Split_barrel_FMN-bd"/>
</dbReference>
<dbReference type="Gene3D" id="2.30.110.10">
    <property type="entry name" value="Electron Transport, Fmn-binding Protein, Chain A"/>
    <property type="match status" value="1"/>
</dbReference>
<comment type="similarity">
    <text evidence="1">Belongs to the F420H(2)-dependent quinone reductase family.</text>
</comment>
<dbReference type="PANTHER" id="PTHR39428:SF1">
    <property type="entry name" value="F420H(2)-DEPENDENT QUINONE REDUCTASE RV1261C"/>
    <property type="match status" value="1"/>
</dbReference>
<sequence length="159" mass="17374">MVSNPLPAIARVVAQQRWVMRGAGVVLPAEKFLRRVTGGRYGVLDLSGLPSIQVTVRGRKTGLPRSTSLLYVPDGADFLLIGSNWGKQAHPAWSANLRAATEATARVGSAEFPVSVTEVTGVERKAAWDQAVEFWPGYEMEHELAGGREFRIFRLSRLG</sequence>
<dbReference type="RefSeq" id="WP_052313904.1">
    <property type="nucleotide sequence ID" value="NZ_JBIAMX010000006.1"/>
</dbReference>
<accession>A0ABW6PMB2</accession>
<keyword evidence="4" id="KW-1185">Reference proteome</keyword>
<gene>
    <name evidence="3" type="ORF">ACFYTF_12020</name>
</gene>
<comment type="caution">
    <text evidence="3">The sequence shown here is derived from an EMBL/GenBank/DDBJ whole genome shotgun (WGS) entry which is preliminary data.</text>
</comment>
<dbReference type="Proteomes" id="UP001601444">
    <property type="component" value="Unassembled WGS sequence"/>
</dbReference>
<dbReference type="PANTHER" id="PTHR39428">
    <property type="entry name" value="F420H(2)-DEPENDENT QUINONE REDUCTASE RV1261C"/>
    <property type="match status" value="1"/>
</dbReference>
<dbReference type="EMBL" id="JBIAMX010000006">
    <property type="protein sequence ID" value="MFF0543550.1"/>
    <property type="molecule type" value="Genomic_DNA"/>
</dbReference>
<name>A0ABW6PMB2_9NOCA</name>
<dbReference type="InterPro" id="IPR004378">
    <property type="entry name" value="F420H2_quin_Rdtase"/>
</dbReference>
<evidence type="ECO:0000256" key="2">
    <source>
        <dbReference type="ARBA" id="ARBA00049106"/>
    </source>
</evidence>
<reference evidence="3 4" key="1">
    <citation type="submission" date="2024-10" db="EMBL/GenBank/DDBJ databases">
        <title>The Natural Products Discovery Center: Release of the First 8490 Sequenced Strains for Exploring Actinobacteria Biosynthetic Diversity.</title>
        <authorList>
            <person name="Kalkreuter E."/>
            <person name="Kautsar S.A."/>
            <person name="Yang D."/>
            <person name="Bader C.D."/>
            <person name="Teijaro C.N."/>
            <person name="Fluegel L."/>
            <person name="Davis C.M."/>
            <person name="Simpson J.R."/>
            <person name="Lauterbach L."/>
            <person name="Steele A.D."/>
            <person name="Gui C."/>
            <person name="Meng S."/>
            <person name="Li G."/>
            <person name="Viehrig K."/>
            <person name="Ye F."/>
            <person name="Su P."/>
            <person name="Kiefer A.F."/>
            <person name="Nichols A."/>
            <person name="Cepeda A.J."/>
            <person name="Yan W."/>
            <person name="Fan B."/>
            <person name="Jiang Y."/>
            <person name="Adhikari A."/>
            <person name="Zheng C.-J."/>
            <person name="Schuster L."/>
            <person name="Cowan T.M."/>
            <person name="Smanski M.J."/>
            <person name="Chevrette M.G."/>
            <person name="De Carvalho L.P.S."/>
            <person name="Shen B."/>
        </authorList>
    </citation>
    <scope>NUCLEOTIDE SEQUENCE [LARGE SCALE GENOMIC DNA]</scope>
    <source>
        <strain evidence="3 4">NPDC004045</strain>
    </source>
</reference>
<evidence type="ECO:0000313" key="3">
    <source>
        <dbReference type="EMBL" id="MFF0543550.1"/>
    </source>
</evidence>
<organism evidence="3 4">
    <name type="scientific">Nocardia thailandica</name>
    <dbReference type="NCBI Taxonomy" id="257275"/>
    <lineage>
        <taxon>Bacteria</taxon>
        <taxon>Bacillati</taxon>
        <taxon>Actinomycetota</taxon>
        <taxon>Actinomycetes</taxon>
        <taxon>Mycobacteriales</taxon>
        <taxon>Nocardiaceae</taxon>
        <taxon>Nocardia</taxon>
    </lineage>
</organism>
<evidence type="ECO:0000256" key="1">
    <source>
        <dbReference type="ARBA" id="ARBA00008710"/>
    </source>
</evidence>
<dbReference type="Pfam" id="PF04075">
    <property type="entry name" value="F420H2_quin_red"/>
    <property type="match status" value="1"/>
</dbReference>
<comment type="catalytic activity">
    <reaction evidence="2">
        <text>oxidized coenzyme F420-(gamma-L-Glu)(n) + a quinol + H(+) = reduced coenzyme F420-(gamma-L-Glu)(n) + a quinone</text>
        <dbReference type="Rhea" id="RHEA:39663"/>
        <dbReference type="Rhea" id="RHEA-COMP:12939"/>
        <dbReference type="Rhea" id="RHEA-COMP:14378"/>
        <dbReference type="ChEBI" id="CHEBI:15378"/>
        <dbReference type="ChEBI" id="CHEBI:24646"/>
        <dbReference type="ChEBI" id="CHEBI:132124"/>
        <dbReference type="ChEBI" id="CHEBI:133980"/>
        <dbReference type="ChEBI" id="CHEBI:139511"/>
    </reaction>
</comment>
<proteinExistence type="inferred from homology"/>
<protein>
    <submittedName>
        <fullName evidence="3">Nitroreductase family deazaflavin-dependent oxidoreductase</fullName>
    </submittedName>
</protein>